<dbReference type="InterPro" id="IPR002893">
    <property type="entry name" value="Znf_MYND"/>
</dbReference>
<dbReference type="InterPro" id="IPR039448">
    <property type="entry name" value="Beta_helix"/>
</dbReference>
<keyword evidence="6" id="KW-0175">Coiled coil</keyword>
<dbReference type="STRING" id="50429.A0A2B4RVS1"/>
<dbReference type="PANTHER" id="PTHR35205">
    <property type="entry name" value="NB-ARC AND TPR DOMAIN PROTEIN"/>
    <property type="match status" value="1"/>
</dbReference>
<dbReference type="SUPFAM" id="SSF51126">
    <property type="entry name" value="Pectin lyase-like"/>
    <property type="match status" value="1"/>
</dbReference>
<dbReference type="PANTHER" id="PTHR35205:SF1">
    <property type="entry name" value="ZU5 DOMAIN-CONTAINING PROTEIN"/>
    <property type="match status" value="1"/>
</dbReference>
<evidence type="ECO:0000256" key="6">
    <source>
        <dbReference type="SAM" id="Coils"/>
    </source>
</evidence>
<sequence length="1283" mass="144232">MLLRMISVTKVEKRQDTTEQKVSQLEERHNQLESTVETLDCRLKKLEEGYMKATANAEIFQLPRRNSCFCGRESELQTIAELLNNTKNGCSESAICGLGGVGKTSLAVEFLWRQKDKKEYPGGIFWISGENNKLFQLSVSEMARQVGTFDDEDFSNSLLRTLDWLRVRKQLWCLVVDNLDELEMSMDMRKLLTGHWKQAARGHIIMTTRREAKEIGEETGIKESSCIELKCLTDKEGVQFLRIRSEITGEDDDFRELVQELGGLPLALDQAAAYIRCVPHSTVKEYVIKYKEKRLRLLDKRKARHLVENTSRERLAVTTTWQLNFDHVRRISKEEDLGEIPALVMHISAYLGPDDIPFEVINEELNKVDNAEAAGDVWDSGDIVSLLTRFSLFQGYRTKSFSVHRLVQEVIRGEIKRKQTEFRVLSCAVRVLHHALATTRSPAEVCRSFSESAVFRVENPPSLRLWGKLASHATYLQEHLCSFSKKHRGEAEGLLHTEEAVRLLNDAGIFFSVSQEKVKAQEMQGMKLEMLVNLERSTLEEAPDDLPHYFIDAPLKHRNYKVISCCMRQPLSEEETLADQDSCRIGKREEANKLRENGNVAIESKKYEEAFNLYSKAIDLSSGDYRLFFNRALCHLKLNKPESALDDCRRCLSLNPNNSKALHRKAWALRELVKSGQSQRIGEERAAVAMALHFDPSLKQDKQFCEIFPKVQEMRIREISNETQLAFALMTTQDNETWLLREEQYSVMEFIVFSDLQIVGLGSKTILNCTELCLVSQASLYVESIVFQKGSSSLTCLGKEGAIHTVKCVFSGGLSSCEDYPECNGGPGCKMSSSGKTACDRTGKFGNSDTKSGIVGAPGVMILEGSSALLEDCKIHNCGGGGALVAGKGSRLFVRTCEVYRNHQAGLEAREGGELVASRNEIFDGNHHGILIGPDAGECEIRDNAIFENSREGIYAEQNKATVIIQGNDIHHNGPFGISLDSNSKILISNNNIFENGFWGILAKSRTSGCIKGNSLSGNKCGGIFIGVNYSGRIYLESNVVRDHAGPWLEYQSTKFILQPSGGMAKDLPAGEKEFYSVGPILSGNEECNNEEGMYHPREVLERPYSGCTYCHRSRAAVQYLRKCPSCHIASYCSKECQRKHRSKHKTLCLALKSRYSVTIELIPYVPETLGNSVLSMRTFGSHLKGIGEGPKLKRDSCDKFIVKVQTGTLNTHPLQKLTVYDQSLSIDAFIQSPDIFNVIWECGVLGALHKFTIKKVFFWAMFAEGGKKLTIFLDHLAPYQEW</sequence>
<dbReference type="SUPFAM" id="SSF48452">
    <property type="entry name" value="TPR-like"/>
    <property type="match status" value="1"/>
</dbReference>
<feature type="repeat" description="TPR" evidence="5">
    <location>
        <begin position="591"/>
        <end position="624"/>
    </location>
</feature>
<name>A0A2B4RVS1_STYPI</name>
<feature type="repeat" description="TPR" evidence="5">
    <location>
        <begin position="625"/>
        <end position="658"/>
    </location>
</feature>
<dbReference type="Gene3D" id="3.40.50.300">
    <property type="entry name" value="P-loop containing nucleotide triphosphate hydrolases"/>
    <property type="match status" value="1"/>
</dbReference>
<evidence type="ECO:0000256" key="5">
    <source>
        <dbReference type="PROSITE-ProRule" id="PRU00339"/>
    </source>
</evidence>
<dbReference type="GO" id="GO:0008270">
    <property type="term" value="F:zinc ion binding"/>
    <property type="evidence" value="ECO:0007669"/>
    <property type="project" value="UniProtKB-KW"/>
</dbReference>
<evidence type="ECO:0000256" key="4">
    <source>
        <dbReference type="PROSITE-ProRule" id="PRU00134"/>
    </source>
</evidence>
<dbReference type="PROSITE" id="PS01360">
    <property type="entry name" value="ZF_MYND_1"/>
    <property type="match status" value="1"/>
</dbReference>
<evidence type="ECO:0000313" key="8">
    <source>
        <dbReference type="EMBL" id="PFX20427.1"/>
    </source>
</evidence>
<evidence type="ECO:0000256" key="3">
    <source>
        <dbReference type="ARBA" id="ARBA00022833"/>
    </source>
</evidence>
<dbReference type="SMART" id="SM00710">
    <property type="entry name" value="PbH1"/>
    <property type="match status" value="7"/>
</dbReference>
<dbReference type="InterPro" id="IPR002182">
    <property type="entry name" value="NB-ARC"/>
</dbReference>
<evidence type="ECO:0000256" key="1">
    <source>
        <dbReference type="ARBA" id="ARBA00022723"/>
    </source>
</evidence>
<dbReference type="Pfam" id="PF13229">
    <property type="entry name" value="Beta_helix"/>
    <property type="match status" value="1"/>
</dbReference>
<comment type="caution">
    <text evidence="8">The sequence shown here is derived from an EMBL/GenBank/DDBJ whole genome shotgun (WGS) entry which is preliminary data.</text>
</comment>
<dbReference type="GO" id="GO:0043531">
    <property type="term" value="F:ADP binding"/>
    <property type="evidence" value="ECO:0007669"/>
    <property type="project" value="InterPro"/>
</dbReference>
<dbReference type="InterPro" id="IPR011990">
    <property type="entry name" value="TPR-like_helical_dom_sf"/>
</dbReference>
<dbReference type="PROSITE" id="PS50865">
    <property type="entry name" value="ZF_MYND_2"/>
    <property type="match status" value="1"/>
</dbReference>
<keyword evidence="1" id="KW-0479">Metal-binding</keyword>
<keyword evidence="3" id="KW-0862">Zinc</keyword>
<dbReference type="Pfam" id="PF01753">
    <property type="entry name" value="zf-MYND"/>
    <property type="match status" value="1"/>
</dbReference>
<keyword evidence="2 4" id="KW-0863">Zinc-finger</keyword>
<dbReference type="OrthoDB" id="6088515at2759"/>
<dbReference type="Gene3D" id="2.160.20.10">
    <property type="entry name" value="Single-stranded right-handed beta-helix, Pectin lyase-like"/>
    <property type="match status" value="1"/>
</dbReference>
<dbReference type="SMART" id="SM00028">
    <property type="entry name" value="TPR"/>
    <property type="match status" value="2"/>
</dbReference>
<gene>
    <name evidence="8" type="primary">SGTA</name>
    <name evidence="8" type="ORF">AWC38_SpisGene15128</name>
</gene>
<dbReference type="InterPro" id="IPR006626">
    <property type="entry name" value="PbH1"/>
</dbReference>
<feature type="coiled-coil region" evidence="6">
    <location>
        <begin position="8"/>
        <end position="56"/>
    </location>
</feature>
<reference evidence="9" key="1">
    <citation type="journal article" date="2017" name="bioRxiv">
        <title>Comparative analysis of the genomes of Stylophora pistillata and Acropora digitifera provides evidence for extensive differences between species of corals.</title>
        <authorList>
            <person name="Voolstra C.R."/>
            <person name="Li Y."/>
            <person name="Liew Y.J."/>
            <person name="Baumgarten S."/>
            <person name="Zoccola D."/>
            <person name="Flot J.-F."/>
            <person name="Tambutte S."/>
            <person name="Allemand D."/>
            <person name="Aranda M."/>
        </authorList>
    </citation>
    <scope>NUCLEOTIDE SEQUENCE [LARGE SCALE GENOMIC DNA]</scope>
</reference>
<dbReference type="InterPro" id="IPR027417">
    <property type="entry name" value="P-loop_NTPase"/>
</dbReference>
<proteinExistence type="predicted"/>
<dbReference type="Pfam" id="PF00931">
    <property type="entry name" value="NB-ARC"/>
    <property type="match status" value="1"/>
</dbReference>
<organism evidence="8 9">
    <name type="scientific">Stylophora pistillata</name>
    <name type="common">Smooth cauliflower coral</name>
    <dbReference type="NCBI Taxonomy" id="50429"/>
    <lineage>
        <taxon>Eukaryota</taxon>
        <taxon>Metazoa</taxon>
        <taxon>Cnidaria</taxon>
        <taxon>Anthozoa</taxon>
        <taxon>Hexacorallia</taxon>
        <taxon>Scleractinia</taxon>
        <taxon>Astrocoeniina</taxon>
        <taxon>Pocilloporidae</taxon>
        <taxon>Stylophora</taxon>
    </lineage>
</organism>
<dbReference type="SUPFAM" id="SSF52540">
    <property type="entry name" value="P-loop containing nucleoside triphosphate hydrolases"/>
    <property type="match status" value="1"/>
</dbReference>
<keyword evidence="9" id="KW-1185">Reference proteome</keyword>
<evidence type="ECO:0000259" key="7">
    <source>
        <dbReference type="PROSITE" id="PS50865"/>
    </source>
</evidence>
<accession>A0A2B4RVS1</accession>
<dbReference type="SUPFAM" id="SSF144232">
    <property type="entry name" value="HIT/MYND zinc finger-like"/>
    <property type="match status" value="1"/>
</dbReference>
<dbReference type="PROSITE" id="PS50005">
    <property type="entry name" value="TPR"/>
    <property type="match status" value="2"/>
</dbReference>
<dbReference type="InterPro" id="IPR019734">
    <property type="entry name" value="TPR_rpt"/>
</dbReference>
<dbReference type="Gene3D" id="6.10.140.2220">
    <property type="match status" value="1"/>
</dbReference>
<dbReference type="InterPro" id="IPR012334">
    <property type="entry name" value="Pectin_lyas_fold"/>
</dbReference>
<feature type="domain" description="MYND-type" evidence="7">
    <location>
        <begin position="1108"/>
        <end position="1149"/>
    </location>
</feature>
<dbReference type="InterPro" id="IPR011050">
    <property type="entry name" value="Pectin_lyase_fold/virulence"/>
</dbReference>
<protein>
    <submittedName>
        <fullName evidence="8">Small glutamine-rich tetratricopeptide repeat-containing protein alpha</fullName>
    </submittedName>
</protein>
<dbReference type="Proteomes" id="UP000225706">
    <property type="component" value="Unassembled WGS sequence"/>
</dbReference>
<keyword evidence="5" id="KW-0802">TPR repeat</keyword>
<dbReference type="Gene3D" id="1.25.40.10">
    <property type="entry name" value="Tetratricopeptide repeat domain"/>
    <property type="match status" value="1"/>
</dbReference>
<dbReference type="EMBL" id="LSMT01000318">
    <property type="protein sequence ID" value="PFX20427.1"/>
    <property type="molecule type" value="Genomic_DNA"/>
</dbReference>
<evidence type="ECO:0000256" key="2">
    <source>
        <dbReference type="ARBA" id="ARBA00022771"/>
    </source>
</evidence>
<dbReference type="Pfam" id="PF00515">
    <property type="entry name" value="TPR_1"/>
    <property type="match status" value="1"/>
</dbReference>
<evidence type="ECO:0000313" key="9">
    <source>
        <dbReference type="Proteomes" id="UP000225706"/>
    </source>
</evidence>